<dbReference type="NCBIfam" id="TIGR03221">
    <property type="entry name" value="muco_delta"/>
    <property type="match status" value="1"/>
</dbReference>
<evidence type="ECO:0000256" key="4">
    <source>
        <dbReference type="ARBA" id="ARBA00011365"/>
    </source>
</evidence>
<feature type="domain" description="Muconolactone isomerase" evidence="10">
    <location>
        <begin position="1"/>
        <end position="89"/>
    </location>
</feature>
<dbReference type="Gene3D" id="3.30.70.1060">
    <property type="entry name" value="Dimeric alpha+beta barrel"/>
    <property type="match status" value="1"/>
</dbReference>
<dbReference type="OrthoDB" id="2889526at2"/>
<sequence length="96" mass="11287">MLFQVEMEVRLPHDMAPSAADELKRVERERAQQLMRDGKWRHLWRVVGHYSNTSIFDVTSHDELHAILTSLPLFPFMTMKVTPLCRHPSSIREDDT</sequence>
<evidence type="ECO:0000256" key="6">
    <source>
        <dbReference type="ARBA" id="ARBA00022797"/>
    </source>
</evidence>
<comment type="caution">
    <text evidence="11">The sequence shown here is derived from an EMBL/GenBank/DDBJ whole genome shotgun (WGS) entry which is preliminary data.</text>
</comment>
<evidence type="ECO:0000256" key="3">
    <source>
        <dbReference type="ARBA" id="ARBA00010882"/>
    </source>
</evidence>
<comment type="subunit">
    <text evidence="4">Homodecamer.</text>
</comment>
<evidence type="ECO:0000256" key="7">
    <source>
        <dbReference type="ARBA" id="ARBA00023235"/>
    </source>
</evidence>
<dbReference type="AlphaFoldDB" id="A0A512E520"/>
<comment type="similarity">
    <text evidence="3 9">Belongs to the muconolactone Delta-isomerase family.</text>
</comment>
<evidence type="ECO:0000256" key="9">
    <source>
        <dbReference type="PIRNR" id="PIRNR001486"/>
    </source>
</evidence>
<evidence type="ECO:0000256" key="8">
    <source>
        <dbReference type="NCBIfam" id="TIGR03221"/>
    </source>
</evidence>
<dbReference type="UniPathway" id="UPA00157">
    <property type="reaction ID" value="UER00260"/>
</dbReference>
<dbReference type="InterPro" id="IPR011008">
    <property type="entry name" value="Dimeric_a/b-barrel"/>
</dbReference>
<evidence type="ECO:0000256" key="5">
    <source>
        <dbReference type="ARBA" id="ARBA00012070"/>
    </source>
</evidence>
<evidence type="ECO:0000313" key="12">
    <source>
        <dbReference type="Proteomes" id="UP000321523"/>
    </source>
</evidence>
<protein>
    <recommendedName>
        <fullName evidence="5 8">Muconolactone Delta-isomerase</fullName>
        <shortName evidence="9">MIase</shortName>
        <ecNumber evidence="5 8">5.3.3.4</ecNumber>
    </recommendedName>
</protein>
<organism evidence="11 12">
    <name type="scientific">Skermanella aerolata</name>
    <dbReference type="NCBI Taxonomy" id="393310"/>
    <lineage>
        <taxon>Bacteria</taxon>
        <taxon>Pseudomonadati</taxon>
        <taxon>Pseudomonadota</taxon>
        <taxon>Alphaproteobacteria</taxon>
        <taxon>Rhodospirillales</taxon>
        <taxon>Azospirillaceae</taxon>
        <taxon>Skermanella</taxon>
    </lineage>
</organism>
<dbReference type="InterPro" id="IPR003464">
    <property type="entry name" value="Muconolactone_d_Isoase"/>
</dbReference>
<dbReference type="SUPFAM" id="SSF54909">
    <property type="entry name" value="Dimeric alpha+beta barrel"/>
    <property type="match status" value="1"/>
</dbReference>
<dbReference type="GO" id="GO:0016159">
    <property type="term" value="F:muconolactone delta-isomerase activity"/>
    <property type="evidence" value="ECO:0007669"/>
    <property type="project" value="UniProtKB-UniRule"/>
</dbReference>
<accession>A0A512E520</accession>
<keyword evidence="6 9" id="KW-0058">Aromatic hydrocarbons catabolism</keyword>
<gene>
    <name evidence="11" type="ORF">SAE02_78970</name>
</gene>
<keyword evidence="7 9" id="KW-0413">Isomerase</keyword>
<evidence type="ECO:0000313" key="11">
    <source>
        <dbReference type="EMBL" id="GEO43749.1"/>
    </source>
</evidence>
<reference evidence="11 12" key="1">
    <citation type="submission" date="2019-07" db="EMBL/GenBank/DDBJ databases">
        <title>Whole genome shotgun sequence of Skermanella aerolata NBRC 106429.</title>
        <authorList>
            <person name="Hosoyama A."/>
            <person name="Uohara A."/>
            <person name="Ohji S."/>
            <person name="Ichikawa N."/>
        </authorList>
    </citation>
    <scope>NUCLEOTIDE SEQUENCE [LARGE SCALE GENOMIC DNA]</scope>
    <source>
        <strain evidence="11 12">NBRC 106429</strain>
    </source>
</reference>
<dbReference type="InterPro" id="IPR026029">
    <property type="entry name" value="MLI_dom"/>
</dbReference>
<evidence type="ECO:0000256" key="1">
    <source>
        <dbReference type="ARBA" id="ARBA00001739"/>
    </source>
</evidence>
<dbReference type="EMBL" id="BJYZ01000192">
    <property type="protein sequence ID" value="GEO43749.1"/>
    <property type="molecule type" value="Genomic_DNA"/>
</dbReference>
<evidence type="ECO:0000259" key="10">
    <source>
        <dbReference type="Pfam" id="PF02426"/>
    </source>
</evidence>
<keyword evidence="12" id="KW-1185">Reference proteome</keyword>
<proteinExistence type="inferred from homology"/>
<name>A0A512E520_9PROT</name>
<dbReference type="PIRSF" id="PIRSF001486">
    <property type="entry name" value="CatC"/>
    <property type="match status" value="1"/>
</dbReference>
<evidence type="ECO:0000256" key="2">
    <source>
        <dbReference type="ARBA" id="ARBA00005193"/>
    </source>
</evidence>
<dbReference type="Proteomes" id="UP000321523">
    <property type="component" value="Unassembled WGS sequence"/>
</dbReference>
<dbReference type="RefSeq" id="WP_044436673.1">
    <property type="nucleotide sequence ID" value="NZ_BJYZ01000192.1"/>
</dbReference>
<comment type="catalytic activity">
    <reaction evidence="1 9">
        <text>(S)-muconolactone = (4,5-dihydro-5-oxofuran-2-yl)-acetate</text>
        <dbReference type="Rhea" id="RHEA:12348"/>
        <dbReference type="ChEBI" id="CHEBI:58425"/>
        <dbReference type="ChEBI" id="CHEBI:58736"/>
        <dbReference type="EC" id="5.3.3.4"/>
    </reaction>
</comment>
<dbReference type="Pfam" id="PF02426">
    <property type="entry name" value="MIase"/>
    <property type="match status" value="1"/>
</dbReference>
<dbReference type="GO" id="GO:0042952">
    <property type="term" value="P:beta-ketoadipate pathway"/>
    <property type="evidence" value="ECO:0007669"/>
    <property type="project" value="UniProtKB-UniRule"/>
</dbReference>
<dbReference type="EC" id="5.3.3.4" evidence="5 8"/>
<comment type="pathway">
    <text evidence="2 9">Aromatic compound metabolism; beta-ketoadipate pathway; 5-oxo-4,5-dihydro-2-furylacetate from catechol: step 3/3.</text>
</comment>